<comment type="caution">
    <text evidence="1">The sequence shown here is derived from an EMBL/GenBank/DDBJ whole genome shotgun (WGS) entry which is preliminary data.</text>
</comment>
<gene>
    <name evidence="1" type="ORF">Godav_002681</name>
</gene>
<proteinExistence type="predicted"/>
<evidence type="ECO:0000313" key="1">
    <source>
        <dbReference type="EMBL" id="MBA0630603.1"/>
    </source>
</evidence>
<organism evidence="1 2">
    <name type="scientific">Gossypium davidsonii</name>
    <name type="common">Davidson's cotton</name>
    <name type="synonym">Gossypium klotzschianum subsp. davidsonii</name>
    <dbReference type="NCBI Taxonomy" id="34287"/>
    <lineage>
        <taxon>Eukaryota</taxon>
        <taxon>Viridiplantae</taxon>
        <taxon>Streptophyta</taxon>
        <taxon>Embryophyta</taxon>
        <taxon>Tracheophyta</taxon>
        <taxon>Spermatophyta</taxon>
        <taxon>Magnoliopsida</taxon>
        <taxon>eudicotyledons</taxon>
        <taxon>Gunneridae</taxon>
        <taxon>Pentapetalae</taxon>
        <taxon>rosids</taxon>
        <taxon>malvids</taxon>
        <taxon>Malvales</taxon>
        <taxon>Malvaceae</taxon>
        <taxon>Malvoideae</taxon>
        <taxon>Gossypium</taxon>
    </lineage>
</organism>
<reference evidence="1 2" key="1">
    <citation type="journal article" date="2019" name="Genome Biol. Evol.">
        <title>Insights into the evolution of the New World diploid cottons (Gossypium, subgenus Houzingenia) based on genome sequencing.</title>
        <authorList>
            <person name="Grover C.E."/>
            <person name="Arick M.A. 2nd"/>
            <person name="Thrash A."/>
            <person name="Conover J.L."/>
            <person name="Sanders W.S."/>
            <person name="Peterson D.G."/>
            <person name="Frelichowski J.E."/>
            <person name="Scheffler J.A."/>
            <person name="Scheffler B.E."/>
            <person name="Wendel J.F."/>
        </authorList>
    </citation>
    <scope>NUCLEOTIDE SEQUENCE [LARGE SCALE GENOMIC DNA]</scope>
    <source>
        <strain evidence="1">27</strain>
        <tissue evidence="1">Leaf</tissue>
    </source>
</reference>
<protein>
    <submittedName>
        <fullName evidence="1">Uncharacterized protein</fullName>
    </submittedName>
</protein>
<dbReference type="EMBL" id="JABFAC010000012">
    <property type="protein sequence ID" value="MBA0630603.1"/>
    <property type="molecule type" value="Genomic_DNA"/>
</dbReference>
<sequence>MIRWMQETGLILQELVRMNRLRAPSYPLDMLRLTPTHQNEGANLEEKGVA</sequence>
<evidence type="ECO:0000313" key="2">
    <source>
        <dbReference type="Proteomes" id="UP000593561"/>
    </source>
</evidence>
<keyword evidence="2" id="KW-1185">Reference proteome</keyword>
<dbReference type="AlphaFoldDB" id="A0A7J8SXC8"/>
<dbReference type="Proteomes" id="UP000593561">
    <property type="component" value="Unassembled WGS sequence"/>
</dbReference>
<accession>A0A7J8SXC8</accession>
<name>A0A7J8SXC8_GOSDV</name>